<dbReference type="EMBL" id="NWTK01000008">
    <property type="protein sequence ID" value="PKR53503.1"/>
    <property type="molecule type" value="Genomic_DNA"/>
</dbReference>
<evidence type="ECO:0000259" key="6">
    <source>
        <dbReference type="Pfam" id="PF00425"/>
    </source>
</evidence>
<keyword evidence="3 8" id="KW-0456">Lyase</keyword>
<comment type="caution">
    <text evidence="8">The sequence shown here is derived from an EMBL/GenBank/DDBJ whole genome shotgun (WGS) entry which is preliminary data.</text>
</comment>
<feature type="domain" description="Glutamine amidotransferase" evidence="5">
    <location>
        <begin position="544"/>
        <end position="720"/>
    </location>
</feature>
<dbReference type="EC" id="4.1.3.27" evidence="2 3"/>
<dbReference type="PANTHER" id="PTHR11236">
    <property type="entry name" value="AMINOBENZOATE/ANTHRANILATE SYNTHASE"/>
    <property type="match status" value="1"/>
</dbReference>
<evidence type="ECO:0000256" key="2">
    <source>
        <dbReference type="NCBIfam" id="TIGR01815"/>
    </source>
</evidence>
<dbReference type="GO" id="GO:0004049">
    <property type="term" value="F:anthranilate synthase activity"/>
    <property type="evidence" value="ECO:0007669"/>
    <property type="project" value="UniProtKB-UniRule"/>
</dbReference>
<evidence type="ECO:0000259" key="7">
    <source>
        <dbReference type="Pfam" id="PF04715"/>
    </source>
</evidence>
<dbReference type="InterPro" id="IPR015890">
    <property type="entry name" value="Chorismate_C"/>
</dbReference>
<organism evidence="8 9">
    <name type="scientific">Thalassospira marina</name>
    <dbReference type="NCBI Taxonomy" id="2048283"/>
    <lineage>
        <taxon>Bacteria</taxon>
        <taxon>Pseudomonadati</taxon>
        <taxon>Pseudomonadota</taxon>
        <taxon>Alphaproteobacteria</taxon>
        <taxon>Rhodospirillales</taxon>
        <taxon>Thalassospiraceae</taxon>
        <taxon>Thalassospira</taxon>
    </lineage>
</organism>
<dbReference type="UniPathway" id="UPA00035">
    <property type="reaction ID" value="UER00040"/>
</dbReference>
<gene>
    <name evidence="8" type="ORF">COO20_13265</name>
</gene>
<dbReference type="NCBIfam" id="NF010081">
    <property type="entry name" value="PRK13566.1"/>
    <property type="match status" value="1"/>
</dbReference>
<dbReference type="InterPro" id="IPR010112">
    <property type="entry name" value="TrpE-G_bact"/>
</dbReference>
<dbReference type="InterPro" id="IPR006805">
    <property type="entry name" value="Anth_synth_I_N"/>
</dbReference>
<feature type="domain" description="Chorismate-utilising enzyme C-terminal" evidence="6">
    <location>
        <begin position="262"/>
        <end position="514"/>
    </location>
</feature>
<dbReference type="InterPro" id="IPR005801">
    <property type="entry name" value="ADC_synthase"/>
</dbReference>
<dbReference type="NCBIfam" id="TIGR00566">
    <property type="entry name" value="trpG_papA"/>
    <property type="match status" value="1"/>
</dbReference>
<evidence type="ECO:0000256" key="4">
    <source>
        <dbReference type="SAM" id="MobiDB-lite"/>
    </source>
</evidence>
<reference evidence="8 9" key="1">
    <citation type="submission" date="2017-09" db="EMBL/GenBank/DDBJ databases">
        <title>Biodiversity and function of Thalassospira species in the particle-attached aromatic-hydrocarbon-degrading consortia from the surface seawater of the South China Sea.</title>
        <authorList>
            <person name="Dong C."/>
            <person name="Liu R."/>
            <person name="Shao Z."/>
        </authorList>
    </citation>
    <scope>NUCLEOTIDE SEQUENCE [LARGE SCALE GENOMIC DNA]</scope>
    <source>
        <strain evidence="8 9">CSC1P2</strain>
    </source>
</reference>
<keyword evidence="3" id="KW-0028">Amino-acid biosynthesis</keyword>
<dbReference type="InterPro" id="IPR029062">
    <property type="entry name" value="Class_I_gatase-like"/>
</dbReference>
<dbReference type="Gene3D" id="3.60.120.10">
    <property type="entry name" value="Anthranilate synthase"/>
    <property type="match status" value="1"/>
</dbReference>
<dbReference type="CDD" id="cd01743">
    <property type="entry name" value="GATase1_Anthranilate_Synthase"/>
    <property type="match status" value="1"/>
</dbReference>
<dbReference type="NCBIfam" id="TIGR01815">
    <property type="entry name" value="TrpE-clade3"/>
    <property type="match status" value="1"/>
</dbReference>
<evidence type="ECO:0000256" key="1">
    <source>
        <dbReference type="ARBA" id="ARBA00022962"/>
    </source>
</evidence>
<dbReference type="RefSeq" id="WP_101267283.1">
    <property type="nucleotide sequence ID" value="NZ_NWTK01000008.1"/>
</dbReference>
<dbReference type="PIRSF" id="PIRSF036934">
    <property type="entry name" value="TrpE-G"/>
    <property type="match status" value="1"/>
</dbReference>
<dbReference type="OrthoDB" id="9803598at2"/>
<feature type="region of interest" description="Disordered" evidence="4">
    <location>
        <begin position="235"/>
        <end position="255"/>
    </location>
</feature>
<dbReference type="InterPro" id="IPR006221">
    <property type="entry name" value="TrpG/PapA_dom"/>
</dbReference>
<feature type="domain" description="Anthranilate synthase component I N-terminal" evidence="7">
    <location>
        <begin position="60"/>
        <end position="218"/>
    </location>
</feature>
<dbReference type="SUPFAM" id="SSF52317">
    <property type="entry name" value="Class I glutamine amidotransferase-like"/>
    <property type="match status" value="1"/>
</dbReference>
<comment type="catalytic activity">
    <reaction evidence="3">
        <text>chorismate + L-glutamine = anthranilate + pyruvate + L-glutamate + H(+)</text>
        <dbReference type="Rhea" id="RHEA:21732"/>
        <dbReference type="ChEBI" id="CHEBI:15361"/>
        <dbReference type="ChEBI" id="CHEBI:15378"/>
        <dbReference type="ChEBI" id="CHEBI:16567"/>
        <dbReference type="ChEBI" id="CHEBI:29748"/>
        <dbReference type="ChEBI" id="CHEBI:29985"/>
        <dbReference type="ChEBI" id="CHEBI:58359"/>
        <dbReference type="EC" id="4.1.3.27"/>
    </reaction>
</comment>
<name>A0A2N3KSP8_9PROT</name>
<feature type="region of interest" description="Disordered" evidence="4">
    <location>
        <begin position="1"/>
        <end position="20"/>
    </location>
</feature>
<evidence type="ECO:0000313" key="8">
    <source>
        <dbReference type="EMBL" id="PKR53503.1"/>
    </source>
</evidence>
<protein>
    <recommendedName>
        <fullName evidence="2 3">Anthranilate synthase</fullName>
        <ecNumber evidence="2 3">4.1.3.27</ecNumber>
    </recommendedName>
</protein>
<evidence type="ECO:0000313" key="9">
    <source>
        <dbReference type="Proteomes" id="UP000233597"/>
    </source>
</evidence>
<dbReference type="SUPFAM" id="SSF56322">
    <property type="entry name" value="ADC synthase"/>
    <property type="match status" value="1"/>
</dbReference>
<dbReference type="AlphaFoldDB" id="A0A2N3KSP8"/>
<keyword evidence="3" id="KW-0822">Tryptophan biosynthesis</keyword>
<dbReference type="Pfam" id="PF04715">
    <property type="entry name" value="Anth_synt_I_N"/>
    <property type="match status" value="1"/>
</dbReference>
<dbReference type="PROSITE" id="PS51273">
    <property type="entry name" value="GATASE_TYPE_1"/>
    <property type="match status" value="1"/>
</dbReference>
<dbReference type="Pfam" id="PF00117">
    <property type="entry name" value="GATase"/>
    <property type="match status" value="1"/>
</dbReference>
<evidence type="ECO:0000256" key="3">
    <source>
        <dbReference type="PIRNR" id="PIRNR036934"/>
    </source>
</evidence>
<feature type="region of interest" description="Disordered" evidence="4">
    <location>
        <begin position="733"/>
        <end position="757"/>
    </location>
</feature>
<dbReference type="Proteomes" id="UP000233597">
    <property type="component" value="Unassembled WGS sequence"/>
</dbReference>
<feature type="compositionally biased region" description="Polar residues" evidence="4">
    <location>
        <begin position="1"/>
        <end position="15"/>
    </location>
</feature>
<keyword evidence="3" id="KW-0057">Aromatic amino acid biosynthesis</keyword>
<dbReference type="GO" id="GO:0000162">
    <property type="term" value="P:L-tryptophan biosynthetic process"/>
    <property type="evidence" value="ECO:0007669"/>
    <property type="project" value="UniProtKB-UniRule"/>
</dbReference>
<dbReference type="PRINTS" id="PR00096">
    <property type="entry name" value="GATASE"/>
</dbReference>
<comment type="pathway">
    <text evidence="3">Amino-acid biosynthesis; L-tryptophan biosynthesis; L-tryptophan from chorismate: step 1/5.</text>
</comment>
<dbReference type="PANTHER" id="PTHR11236:SF9">
    <property type="entry name" value="ANTHRANILATE SYNTHASE COMPONENT 1"/>
    <property type="match status" value="1"/>
</dbReference>
<accession>A0A2N3KSP8</accession>
<evidence type="ECO:0000259" key="5">
    <source>
        <dbReference type="Pfam" id="PF00117"/>
    </source>
</evidence>
<dbReference type="PRINTS" id="PR00097">
    <property type="entry name" value="ANTSNTHASEII"/>
</dbReference>
<keyword evidence="1" id="KW-0315">Glutamine amidotransferase</keyword>
<sequence>MTTPTQPTRPSSHFAQHSDDTTRDYQYVTDGGISISRRETDIVYENATAGLIDSLDTAKGVLLSSSYEFPGRYSRWDMGFSQPPLEVTGRDRGFAIHALNERGRILLPAIAPILENHPHIEGLTLGDDGIFGTVGQPAKWFAEEERSQQPSLFSVVRILRDLFAHAGDERLGLYGSFGYDLALQFEQIALKQDRPADHKDLHLYLPDSIITVDHAARRAVRLDYEFAVTSGENTRGLARNGAAHPPSRGANYEAKNDMGEGEYARIVDDAKPRFARGELFEVVPSRVFRTACTTPPSEIFRRLKRRNPAPYGFLINLGHGEHLIGASPEMYVRVSGKRVETCPISGTIARGRDAIEDAENIRTLLNSTKEESELTMCTDVDRNDKARVCNPGSIRIIGRRQIEMYSRLIHTVDHVEGRLREGFDALDAFLTHCWAVTVTGAPKRAAMTHIENVERSPRAWYGGAIGAVLCNGDLNTGLTLRTVRLKQGIAEVRAGATLLYDSESTAEEAETVLKASAMIDAITRPDSEQNSNDPTRSGIGKRVLLVDHEDSFVQNLASYIRATGAETLTMRPGFPDAVFDEFKPDLVFLSPGPGRPDDYGLRGNIERALAHGLPVFGVCLGLQGIVEFFGGSLGQLDTPMHGKPSKVHLQTGDPLFDGLPENIVVGRYHSLFADPQTLPSDLLITAKSSDGVVMGIRHKSLPISAVQFHPESLLTLQGEAGMHMIANLLRNPLGRPGGKEADTEANPTTATAGSEAA</sequence>
<dbReference type="Gene3D" id="3.40.50.880">
    <property type="match status" value="1"/>
</dbReference>
<feature type="compositionally biased region" description="Polar residues" evidence="4">
    <location>
        <begin position="745"/>
        <end position="757"/>
    </location>
</feature>
<dbReference type="InterPro" id="IPR019999">
    <property type="entry name" value="Anth_synth_I-like"/>
</dbReference>
<proteinExistence type="predicted"/>
<dbReference type="Pfam" id="PF00425">
    <property type="entry name" value="Chorismate_bind"/>
    <property type="match status" value="1"/>
</dbReference>
<dbReference type="InterPro" id="IPR017926">
    <property type="entry name" value="GATASE"/>
</dbReference>